<keyword evidence="2" id="KW-0808">Transferase</keyword>
<name>A0A0D8XJZ5_DICVI</name>
<organism evidence="9 10">
    <name type="scientific">Dictyocaulus viviparus</name>
    <name type="common">Bovine lungworm</name>
    <dbReference type="NCBI Taxonomy" id="29172"/>
    <lineage>
        <taxon>Eukaryota</taxon>
        <taxon>Metazoa</taxon>
        <taxon>Ecdysozoa</taxon>
        <taxon>Nematoda</taxon>
        <taxon>Chromadorea</taxon>
        <taxon>Rhabditida</taxon>
        <taxon>Rhabditina</taxon>
        <taxon>Rhabditomorpha</taxon>
        <taxon>Strongyloidea</taxon>
        <taxon>Metastrongylidae</taxon>
        <taxon>Dictyocaulus</taxon>
    </lineage>
</organism>
<evidence type="ECO:0000256" key="3">
    <source>
        <dbReference type="ARBA" id="ARBA00022741"/>
    </source>
</evidence>
<keyword evidence="10" id="KW-1185">Reference proteome</keyword>
<gene>
    <name evidence="9" type="ORF">DICVIV_09797</name>
</gene>
<evidence type="ECO:0000256" key="1">
    <source>
        <dbReference type="ARBA" id="ARBA00022527"/>
    </source>
</evidence>
<evidence type="ECO:0000313" key="10">
    <source>
        <dbReference type="Proteomes" id="UP000053766"/>
    </source>
</evidence>
<reference evidence="10" key="2">
    <citation type="journal article" date="2016" name="Sci. Rep.">
        <title>Dictyocaulus viviparus genome, variome and transcriptome elucidate lungworm biology and support future intervention.</title>
        <authorList>
            <person name="McNulty S.N."/>
            <person name="Strube C."/>
            <person name="Rosa B.A."/>
            <person name="Martin J.C."/>
            <person name="Tyagi R."/>
            <person name="Choi Y.J."/>
            <person name="Wang Q."/>
            <person name="Hallsworth Pepin K."/>
            <person name="Zhang X."/>
            <person name="Ozersky P."/>
            <person name="Wilson R.K."/>
            <person name="Sternberg P.W."/>
            <person name="Gasser R.B."/>
            <person name="Mitreva M."/>
        </authorList>
    </citation>
    <scope>NUCLEOTIDE SEQUENCE [LARGE SCALE GENOMIC DNA]</scope>
    <source>
        <strain evidence="10">HannoverDv2000</strain>
    </source>
</reference>
<dbReference type="GO" id="GO:0043484">
    <property type="term" value="P:regulation of RNA splicing"/>
    <property type="evidence" value="ECO:0007669"/>
    <property type="project" value="TreeGrafter"/>
</dbReference>
<dbReference type="SUPFAM" id="SSF56112">
    <property type="entry name" value="Protein kinase-like (PK-like)"/>
    <property type="match status" value="1"/>
</dbReference>
<proteinExistence type="inferred from homology"/>
<dbReference type="OrthoDB" id="283111at2759"/>
<keyword evidence="3 7" id="KW-0547">Nucleotide-binding</keyword>
<dbReference type="GO" id="GO:0004674">
    <property type="term" value="F:protein serine/threonine kinase activity"/>
    <property type="evidence" value="ECO:0007669"/>
    <property type="project" value="UniProtKB-KW"/>
</dbReference>
<keyword evidence="4" id="KW-0418">Kinase</keyword>
<feature type="domain" description="Protein kinase" evidence="8">
    <location>
        <begin position="598"/>
        <end position="699"/>
    </location>
</feature>
<keyword evidence="5 7" id="KW-0067">ATP-binding</keyword>
<dbReference type="Proteomes" id="UP000053766">
    <property type="component" value="Unassembled WGS sequence"/>
</dbReference>
<dbReference type="InterPro" id="IPR000719">
    <property type="entry name" value="Prot_kinase_dom"/>
</dbReference>
<evidence type="ECO:0000259" key="8">
    <source>
        <dbReference type="PROSITE" id="PS50011"/>
    </source>
</evidence>
<dbReference type="PANTHER" id="PTHR45646">
    <property type="entry name" value="SERINE/THREONINE-PROTEIN KINASE DOA-RELATED"/>
    <property type="match status" value="1"/>
</dbReference>
<evidence type="ECO:0000256" key="4">
    <source>
        <dbReference type="ARBA" id="ARBA00022777"/>
    </source>
</evidence>
<dbReference type="InterPro" id="IPR051175">
    <property type="entry name" value="CLK_kinases"/>
</dbReference>
<dbReference type="PROSITE" id="PS50011">
    <property type="entry name" value="PROTEIN_KINASE_DOM"/>
    <property type="match status" value="1"/>
</dbReference>
<feature type="binding site" evidence="7">
    <location>
        <position position="627"/>
    </location>
    <ligand>
        <name>ATP</name>
        <dbReference type="ChEBI" id="CHEBI:30616"/>
    </ligand>
</feature>
<dbReference type="GO" id="GO:0005524">
    <property type="term" value="F:ATP binding"/>
    <property type="evidence" value="ECO:0007669"/>
    <property type="project" value="UniProtKB-UniRule"/>
</dbReference>
<dbReference type="PROSITE" id="PS00107">
    <property type="entry name" value="PROTEIN_KINASE_ATP"/>
    <property type="match status" value="1"/>
</dbReference>
<keyword evidence="1" id="KW-0723">Serine/threonine-protein kinase</keyword>
<dbReference type="GO" id="GO:0005634">
    <property type="term" value="C:nucleus"/>
    <property type="evidence" value="ECO:0007669"/>
    <property type="project" value="TreeGrafter"/>
</dbReference>
<dbReference type="STRING" id="29172.A0A0D8XJZ5"/>
<evidence type="ECO:0000256" key="7">
    <source>
        <dbReference type="PROSITE-ProRule" id="PRU10141"/>
    </source>
</evidence>
<dbReference type="InterPro" id="IPR011009">
    <property type="entry name" value="Kinase-like_dom_sf"/>
</dbReference>
<comment type="similarity">
    <text evidence="6">Belongs to the protein kinase superfamily. CMGC Ser/Thr protein kinase family. Lammer subfamily.</text>
</comment>
<evidence type="ECO:0000313" key="9">
    <source>
        <dbReference type="EMBL" id="KJH44164.1"/>
    </source>
</evidence>
<dbReference type="Gene3D" id="3.30.200.20">
    <property type="entry name" value="Phosphorylase Kinase, domain 1"/>
    <property type="match status" value="1"/>
</dbReference>
<dbReference type="EMBL" id="KN716493">
    <property type="protein sequence ID" value="KJH44164.1"/>
    <property type="molecule type" value="Genomic_DNA"/>
</dbReference>
<dbReference type="InterPro" id="IPR017441">
    <property type="entry name" value="Protein_kinase_ATP_BS"/>
</dbReference>
<protein>
    <recommendedName>
        <fullName evidence="8">Protein kinase domain-containing protein</fullName>
    </recommendedName>
</protein>
<evidence type="ECO:0000256" key="2">
    <source>
        <dbReference type="ARBA" id="ARBA00022679"/>
    </source>
</evidence>
<reference evidence="9 10" key="1">
    <citation type="submission" date="2013-11" db="EMBL/GenBank/DDBJ databases">
        <title>Draft genome of the bovine lungworm Dictyocaulus viviparus.</title>
        <authorList>
            <person name="Mitreva M."/>
        </authorList>
    </citation>
    <scope>NUCLEOTIDE SEQUENCE [LARGE SCALE GENOMIC DNA]</scope>
    <source>
        <strain evidence="9 10">HannoverDv2000</strain>
    </source>
</reference>
<sequence length="699" mass="78133">MPSYGAKGFLLGFGFSKRASVTQYCLCCIFNRKQVYSVAKKCAYFIRHRSTLFAIEAFSSILNNSKTPWFVQNACAGLFVQAYSPCHGIVFVTTGHLCKANHVCSYSNTGKCIERFVLKICKGSQVVVARDMPKKSKETSFVLKRVPIVIIPRKRKYKNYVSRRRNTHLLASLRKCASDPHIYRSFNQWEGLWREFSISDKVASPSVFDEPQLAGRESIIPASSPTSNMVVTSLPQKSPFSKHLSEKVPELNKNEVNRTSFHIPFLPGKMFPKDETRPCNVLQESSSKIITAGVVTRKKHYIAPVSKGETGDSKNVLLWQGDCCKKVSSSTLCGGHESSGTQEMRFALQKSAAPSPASFPKTLESLQQCTTPGNALGRDANLVTGEVSEEQKNFLSTSAPKALRKAYGSKSGTTICAIGSPLNIPSTSNINVEDQRVIEKKLSNRKRKDLIKEGVVFPVLSKCQMDVGEKSSQADEQKAKKTVNAVAAAFSTQSVSVEVSESMKIEEKKEDDKTMQQRPSKATGLATANLLAQLQLPPTVSAKVDKIIASGQKSRLQNFNDQRARMKAHLDRQAAGVLPDDDDGHLIFKKNDVLHGRWELREELGEGTFGRVVKAYDKQKEKMRAVKIVRNVHKYRDAAYLEIKVLTKLKQLDPNGVQITLLVLLKIYSFRHINTVFFQRKYYDLVALLRKIGRWMKMV</sequence>
<evidence type="ECO:0000256" key="6">
    <source>
        <dbReference type="ARBA" id="ARBA00037966"/>
    </source>
</evidence>
<dbReference type="PANTHER" id="PTHR45646:SF11">
    <property type="entry name" value="SERINE_THREONINE-PROTEIN KINASE DOA"/>
    <property type="match status" value="1"/>
</dbReference>
<evidence type="ECO:0000256" key="5">
    <source>
        <dbReference type="ARBA" id="ARBA00022840"/>
    </source>
</evidence>
<dbReference type="AlphaFoldDB" id="A0A0D8XJZ5"/>
<accession>A0A0D8XJZ5</accession>